<sequence length="143" mass="16518">MRIGICTNSSSVFEIYNRHLDLDVVQIATNFLDMHSNLQLIREIKRSGVLVQARSVLSSGLLSGKYLPNKGVSFNDPLRKRFTENDKNRQIVESRLSKLELIREFYNVYLDRYEESNMSLSQFVYSSMDQCPYIDNVLKGGQV</sequence>
<dbReference type="Gene3D" id="3.20.20.100">
    <property type="entry name" value="NADP-dependent oxidoreductase domain"/>
    <property type="match status" value="1"/>
</dbReference>
<dbReference type="SUPFAM" id="SSF51430">
    <property type="entry name" value="NAD(P)-linked oxidoreductase"/>
    <property type="match status" value="1"/>
</dbReference>
<gene>
    <name evidence="1" type="ORF">PN838_24645</name>
</gene>
<proteinExistence type="predicted"/>
<dbReference type="InterPro" id="IPR036812">
    <property type="entry name" value="NAD(P)_OxRdtase_dom_sf"/>
</dbReference>
<evidence type="ECO:0000313" key="1">
    <source>
        <dbReference type="EMBL" id="MDC2891353.1"/>
    </source>
</evidence>
<organism evidence="1 2">
    <name type="scientific">Psychrosphaera algicola</name>
    <dbReference type="NCBI Taxonomy" id="3023714"/>
    <lineage>
        <taxon>Bacteria</taxon>
        <taxon>Pseudomonadati</taxon>
        <taxon>Pseudomonadota</taxon>
        <taxon>Gammaproteobacteria</taxon>
        <taxon>Alteromonadales</taxon>
        <taxon>Pseudoalteromonadaceae</taxon>
        <taxon>Psychrosphaera</taxon>
    </lineage>
</organism>
<comment type="caution">
    <text evidence="1">The sequence shown here is derived from an EMBL/GenBank/DDBJ whole genome shotgun (WGS) entry which is preliminary data.</text>
</comment>
<reference evidence="1 2" key="1">
    <citation type="submission" date="2023-01" db="EMBL/GenBank/DDBJ databases">
        <title>Psychrosphaera sp. nov., isolated from marine algae.</title>
        <authorList>
            <person name="Bayburt H."/>
            <person name="Choi B.J."/>
            <person name="Kim J.M."/>
            <person name="Choi D.G."/>
            <person name="Jeon C.O."/>
        </authorList>
    </citation>
    <scope>NUCLEOTIDE SEQUENCE [LARGE SCALE GENOMIC DNA]</scope>
    <source>
        <strain evidence="1 2">G1-22</strain>
    </source>
</reference>
<name>A0ABT5FJI2_9GAMM</name>
<keyword evidence="2" id="KW-1185">Reference proteome</keyword>
<accession>A0ABT5FJI2</accession>
<dbReference type="Proteomes" id="UP001528411">
    <property type="component" value="Unassembled WGS sequence"/>
</dbReference>
<protein>
    <submittedName>
        <fullName evidence="1">Aldo/keto reductase</fullName>
    </submittedName>
</protein>
<dbReference type="EMBL" id="JAQOMS010000002">
    <property type="protein sequence ID" value="MDC2891353.1"/>
    <property type="molecule type" value="Genomic_DNA"/>
</dbReference>
<dbReference type="RefSeq" id="WP_272182357.1">
    <property type="nucleotide sequence ID" value="NZ_JAQOMS010000002.1"/>
</dbReference>
<evidence type="ECO:0000313" key="2">
    <source>
        <dbReference type="Proteomes" id="UP001528411"/>
    </source>
</evidence>